<dbReference type="EMBL" id="CP002417">
    <property type="protein sequence ID" value="ADU37251.1"/>
    <property type="molecule type" value="Genomic_DNA"/>
</dbReference>
<dbReference type="RefSeq" id="WP_013541479.1">
    <property type="nucleotide sequence ID" value="NC_014931.1"/>
</dbReference>
<dbReference type="STRING" id="595537.Varpa_3064"/>
<reference evidence="2" key="1">
    <citation type="submission" date="2010-12" db="EMBL/GenBank/DDBJ databases">
        <title>Complete sequence of Variovorax paradoxus EPS.</title>
        <authorList>
            <consortium name="US DOE Joint Genome Institute"/>
            <person name="Lucas S."/>
            <person name="Copeland A."/>
            <person name="Lapidus A."/>
            <person name="Cheng J.-F."/>
            <person name="Goodwin L."/>
            <person name="Pitluck S."/>
            <person name="Teshima H."/>
            <person name="Detter J.C."/>
            <person name="Han C."/>
            <person name="Tapia R."/>
            <person name="Land M."/>
            <person name="Hauser L."/>
            <person name="Kyrpides N."/>
            <person name="Ivanova N."/>
            <person name="Ovchinnikova G."/>
            <person name="Orwin P."/>
            <person name="Han J.-I.G."/>
            <person name="Woyke T."/>
        </authorList>
    </citation>
    <scope>NUCLEOTIDE SEQUENCE [LARGE SCALE GENOMIC DNA]</scope>
    <source>
        <strain evidence="2">EPS</strain>
    </source>
</reference>
<proteinExistence type="predicted"/>
<gene>
    <name evidence="1" type="ordered locus">Varpa_3064</name>
</gene>
<dbReference type="OrthoDB" id="8854547at2"/>
<name>E6V7Z0_VARPE</name>
<dbReference type="AlphaFoldDB" id="E6V7Z0"/>
<organism evidence="1 2">
    <name type="scientific">Variovorax paradoxus (strain EPS)</name>
    <dbReference type="NCBI Taxonomy" id="595537"/>
    <lineage>
        <taxon>Bacteria</taxon>
        <taxon>Pseudomonadati</taxon>
        <taxon>Pseudomonadota</taxon>
        <taxon>Betaproteobacteria</taxon>
        <taxon>Burkholderiales</taxon>
        <taxon>Comamonadaceae</taxon>
        <taxon>Variovorax</taxon>
    </lineage>
</organism>
<accession>E6V7Z0</accession>
<reference evidence="1 2" key="2">
    <citation type="journal article" date="2013" name="Genome Announc.">
        <title>Genome of the Root-Associated Plant Growth-Promoting Bacterium Variovorax paradoxus Strain EPS.</title>
        <authorList>
            <person name="Han J.I."/>
            <person name="Spain J.C."/>
            <person name="Leadbetter J.R."/>
            <person name="Ovchinnikova G."/>
            <person name="Goodwin L.A."/>
            <person name="Han C.S."/>
            <person name="Woyke T."/>
            <person name="Davenport K.W."/>
            <person name="Orwin P.M."/>
        </authorList>
    </citation>
    <scope>NUCLEOTIDE SEQUENCE [LARGE SCALE GENOMIC DNA]</scope>
    <source>
        <strain evidence="1 2">EPS</strain>
    </source>
</reference>
<dbReference type="KEGG" id="vpe:Varpa_3064"/>
<dbReference type="Proteomes" id="UP000008917">
    <property type="component" value="Chromosome"/>
</dbReference>
<evidence type="ECO:0000313" key="1">
    <source>
        <dbReference type="EMBL" id="ADU37251.1"/>
    </source>
</evidence>
<evidence type="ECO:0000313" key="2">
    <source>
        <dbReference type="Proteomes" id="UP000008917"/>
    </source>
</evidence>
<protein>
    <submittedName>
        <fullName evidence="1">Uncharacterized protein</fullName>
    </submittedName>
</protein>
<sequence>MCIEFLDRLSRSKAPLTLTQPDEINNLVVLRAAGFVAAFTLRSVRDGESREWGRFLAVTPTGRAALADGSRSSTCDG</sequence>
<dbReference type="HOGENOM" id="CLU_2637041_0_0_4"/>